<evidence type="ECO:0000313" key="3">
    <source>
        <dbReference type="EMBL" id="OHG67008.1"/>
    </source>
</evidence>
<evidence type="ECO:0000256" key="1">
    <source>
        <dbReference type="SAM" id="Coils"/>
    </source>
</evidence>
<keyword evidence="2" id="KW-1133">Transmembrane helix</keyword>
<evidence type="ECO:0008006" key="4">
    <source>
        <dbReference type="Google" id="ProtNLM"/>
    </source>
</evidence>
<feature type="transmembrane region" description="Helical" evidence="2">
    <location>
        <begin position="106"/>
        <end position="129"/>
    </location>
</feature>
<name>A0A1S0ZHK7_SALET</name>
<protein>
    <recommendedName>
        <fullName evidence="4">DUF1640 domain-containing protein</fullName>
    </recommendedName>
</protein>
<proteinExistence type="predicted"/>
<dbReference type="Gene3D" id="1.20.5.170">
    <property type="match status" value="1"/>
</dbReference>
<dbReference type="AlphaFoldDB" id="A0A1S0ZHK7"/>
<gene>
    <name evidence="3" type="ORF">A7T00_10715</name>
</gene>
<keyword evidence="2" id="KW-0812">Transmembrane</keyword>
<accession>A0A1S0ZHK7</accession>
<organism evidence="3">
    <name type="scientific">Salmonella enterica subsp. enterica serovar Saintpaul</name>
    <dbReference type="NCBI Taxonomy" id="90105"/>
    <lineage>
        <taxon>Bacteria</taxon>
        <taxon>Pseudomonadati</taxon>
        <taxon>Pseudomonadota</taxon>
        <taxon>Gammaproteobacteria</taxon>
        <taxon>Enterobacterales</taxon>
        <taxon>Enterobacteriaceae</taxon>
        <taxon>Salmonella</taxon>
    </lineage>
</organism>
<feature type="coiled-coil region" evidence="1">
    <location>
        <begin position="39"/>
        <end position="80"/>
    </location>
</feature>
<reference evidence="3" key="1">
    <citation type="submission" date="2016-09" db="EMBL/GenBank/DDBJ databases">
        <title>Whole genome sequencing of Salmonella enterica.</title>
        <authorList>
            <person name="Bell R."/>
        </authorList>
    </citation>
    <scope>NUCLEOTIDE SEQUENCE [LARGE SCALE GENOMIC DNA]</scope>
    <source>
        <strain evidence="3">CFSAN044978</strain>
    </source>
</reference>
<keyword evidence="1" id="KW-0175">Coiled coil</keyword>
<keyword evidence="2" id="KW-0472">Membrane</keyword>
<comment type="caution">
    <text evidence="3">The sequence shown here is derived from an EMBL/GenBank/DDBJ whole genome shotgun (WGS) entry which is preliminary data.</text>
</comment>
<dbReference type="EMBL" id="MLZC01000004">
    <property type="protein sequence ID" value="OHG67008.1"/>
    <property type="molecule type" value="Genomic_DNA"/>
</dbReference>
<evidence type="ECO:0000256" key="2">
    <source>
        <dbReference type="SAM" id="Phobius"/>
    </source>
</evidence>
<sequence length="132" mass="14646">MSSNNTVTQLRPNQDISRQIGHHFTDDAYSRHGGGNGGGNMLEARVAKLEADVENIKTNLAEARADIRELNKNYASIKTDVSVLLQKTVEIDTALSKKPTADSLKVWFLTILLFSVAMPVITFLINLYMKKP</sequence>
<dbReference type="RefSeq" id="WP_023229428.1">
    <property type="nucleotide sequence ID" value="NZ_QWDP01000006.1"/>
</dbReference>